<evidence type="ECO:0008006" key="4">
    <source>
        <dbReference type="Google" id="ProtNLM"/>
    </source>
</evidence>
<dbReference type="AlphaFoldDB" id="A0A7S3IJJ6"/>
<dbReference type="EMBL" id="HBIH01014499">
    <property type="protein sequence ID" value="CAE0325327.1"/>
    <property type="molecule type" value="Transcribed_RNA"/>
</dbReference>
<dbReference type="SMART" id="SM00698">
    <property type="entry name" value="MORN"/>
    <property type="match status" value="4"/>
</dbReference>
<organism evidence="3">
    <name type="scientific">Strombidium inclinatum</name>
    <dbReference type="NCBI Taxonomy" id="197538"/>
    <lineage>
        <taxon>Eukaryota</taxon>
        <taxon>Sar</taxon>
        <taxon>Alveolata</taxon>
        <taxon>Ciliophora</taxon>
        <taxon>Intramacronucleata</taxon>
        <taxon>Spirotrichea</taxon>
        <taxon>Oligotrichia</taxon>
        <taxon>Strombidiidae</taxon>
        <taxon>Strombidium</taxon>
    </lineage>
</organism>
<keyword evidence="1" id="KW-0677">Repeat</keyword>
<gene>
    <name evidence="3" type="ORF">SINC0208_LOCUS5952</name>
</gene>
<dbReference type="PANTHER" id="PTHR23084">
    <property type="entry name" value="PHOSPHATIDYLINOSITOL-4-PHOSPHATE 5-KINASE RELATED"/>
    <property type="match status" value="1"/>
</dbReference>
<dbReference type="InterPro" id="IPR003409">
    <property type="entry name" value="MORN"/>
</dbReference>
<protein>
    <recommendedName>
        <fullName evidence="4">MORN repeat-containing protein</fullName>
    </recommendedName>
</protein>
<accession>A0A7S3IJJ6</accession>
<reference evidence="3" key="1">
    <citation type="submission" date="2021-01" db="EMBL/GenBank/DDBJ databases">
        <authorList>
            <person name="Corre E."/>
            <person name="Pelletier E."/>
            <person name="Niang G."/>
            <person name="Scheremetjew M."/>
            <person name="Finn R."/>
            <person name="Kale V."/>
            <person name="Holt S."/>
            <person name="Cochrane G."/>
            <person name="Meng A."/>
            <person name="Brown T."/>
            <person name="Cohen L."/>
        </authorList>
    </citation>
    <scope>NUCLEOTIDE SEQUENCE</scope>
    <source>
        <strain evidence="3">S3</strain>
    </source>
</reference>
<dbReference type="Pfam" id="PF02493">
    <property type="entry name" value="MORN"/>
    <property type="match status" value="4"/>
</dbReference>
<name>A0A7S3IJJ6_9SPIT</name>
<dbReference type="SUPFAM" id="SSF82185">
    <property type="entry name" value="Histone H3 K4-specific methyltransferase SET7/9 N-terminal domain"/>
    <property type="match status" value="1"/>
</dbReference>
<dbReference type="Gene3D" id="2.20.110.10">
    <property type="entry name" value="Histone H3 K4-specific methyltransferase SET7/9 N-terminal domain"/>
    <property type="match status" value="1"/>
</dbReference>
<evidence type="ECO:0000256" key="2">
    <source>
        <dbReference type="SAM" id="MobiDB-lite"/>
    </source>
</evidence>
<proteinExistence type="predicted"/>
<dbReference type="PANTHER" id="PTHR23084:SF263">
    <property type="entry name" value="MORN REPEAT-CONTAINING PROTEIN 1"/>
    <property type="match status" value="1"/>
</dbReference>
<feature type="compositionally biased region" description="Acidic residues" evidence="2">
    <location>
        <begin position="191"/>
        <end position="202"/>
    </location>
</feature>
<evidence type="ECO:0000313" key="3">
    <source>
        <dbReference type="EMBL" id="CAE0325327.1"/>
    </source>
</evidence>
<evidence type="ECO:0000256" key="1">
    <source>
        <dbReference type="ARBA" id="ARBA00022737"/>
    </source>
</evidence>
<feature type="region of interest" description="Disordered" evidence="2">
    <location>
        <begin position="189"/>
        <end position="229"/>
    </location>
</feature>
<feature type="region of interest" description="Disordered" evidence="2">
    <location>
        <begin position="132"/>
        <end position="157"/>
    </location>
</feature>
<sequence length="386" mass="42192">MHGLGTLSYGGSSKDGQYQGEFQFNSREGQGKLTKKNGDVFEGFFRNNQPNGECKIVFANGDLYEGNVINGAMTGQGCLETPDGLCYKGQFKEGKLHGEGNFSVKNGTYSLDSEFIDGEPQQQANKHALEVISPAEPEEDPKAKKDPKKAAAAEEHDFGSNEIKVAIDTATEKEESKIFSFQMKVFFQGDSYEDPNPPEEDEAAKKKKGAPGGEPEIKMITPDPILKDNESGREFEFSLGRTEQVRVDPPGSSMQKLSTEAMVAVATGSGSLEKVADSADEGEVEYEEKWIQYYFDPSTDSSSEDDKKKTLSTTNGILKVEGLKYELDPARFPGGVFELTISDVTRGIKVSNRLPQIKVDLKVFNSVQDAEEAALQAADKKAGKKK</sequence>
<feature type="compositionally biased region" description="Basic and acidic residues" evidence="2">
    <location>
        <begin position="140"/>
        <end position="157"/>
    </location>
</feature>